<keyword evidence="3 11" id="KW-0732">Signal</keyword>
<keyword evidence="13" id="KW-1185">Reference proteome</keyword>
<evidence type="ECO:0000256" key="11">
    <source>
        <dbReference type="SAM" id="SignalP"/>
    </source>
</evidence>
<evidence type="ECO:0000256" key="4">
    <source>
        <dbReference type="ARBA" id="ARBA00022824"/>
    </source>
</evidence>
<feature type="transmembrane region" description="Helical" evidence="10">
    <location>
        <begin position="177"/>
        <end position="196"/>
    </location>
</feature>
<dbReference type="Pfam" id="PF03896">
    <property type="entry name" value="TRAP_alpha"/>
    <property type="match status" value="1"/>
</dbReference>
<sequence length="225" mass="24739">MKFSKLIGFTLLNVLGGLSAATSIIDGESIEKRQEVEDNVAPPSINLEVKCDIVGKESESPNTVFEFYAEDTASLVYNITNWEDTNITIVGVTGTIVTYPNGYPIANITAANVGPFEMEVNGTTKFGQDVTLSIPEGQYVLIPFLLAARSDEMVRVAAPPTLFEIASPPISFFNPQFLSVQIIVLAIVGGISYYYMKFKTQQKPIKKNVAPKKVDESWLPETYKK</sequence>
<reference evidence="12 13" key="1">
    <citation type="journal article" date="2019" name="BMC Genomics">
        <title>Chromosome level assembly and comparative genome analysis confirm lager-brewing yeasts originated from a single hybridization.</title>
        <authorList>
            <person name="Salazar A.N."/>
            <person name="Gorter de Vries A.R."/>
            <person name="van den Broek M."/>
            <person name="Brouwers N."/>
            <person name="de la Torre Cortes P."/>
            <person name="Kuijpers N.G.A."/>
            <person name="Daran J.G."/>
            <person name="Abeel T."/>
        </authorList>
    </citation>
    <scope>NUCLEOTIDE SEQUENCE [LARGE SCALE GENOMIC DNA]</scope>
    <source>
        <strain evidence="12 13">CBS 1483</strain>
    </source>
</reference>
<protein>
    <recommendedName>
        <fullName evidence="9">Increased recombination centers protein 22</fullName>
    </recommendedName>
</protein>
<evidence type="ECO:0000256" key="3">
    <source>
        <dbReference type="ARBA" id="ARBA00022729"/>
    </source>
</evidence>
<dbReference type="GO" id="GO:0005789">
    <property type="term" value="C:endoplasmic reticulum membrane"/>
    <property type="evidence" value="ECO:0007669"/>
    <property type="project" value="UniProtKB-SubCell"/>
</dbReference>
<dbReference type="OrthoDB" id="1926781at2759"/>
<feature type="chain" id="PRO_5025342072" description="Increased recombination centers protein 22" evidence="11">
    <location>
        <begin position="21"/>
        <end position="225"/>
    </location>
</feature>
<keyword evidence="6 10" id="KW-0472">Membrane</keyword>
<dbReference type="EMBL" id="CP049002">
    <property type="protein sequence ID" value="QID84535.1"/>
    <property type="molecule type" value="Genomic_DNA"/>
</dbReference>
<evidence type="ECO:0000256" key="10">
    <source>
        <dbReference type="SAM" id="Phobius"/>
    </source>
</evidence>
<evidence type="ECO:0000256" key="9">
    <source>
        <dbReference type="ARBA" id="ARBA00040085"/>
    </source>
</evidence>
<comment type="similarity">
    <text evidence="8">Belongs to the IRC22 family.</text>
</comment>
<name>A0A6C1E5W3_SACPS</name>
<evidence type="ECO:0000256" key="1">
    <source>
        <dbReference type="ARBA" id="ARBA00004115"/>
    </source>
</evidence>
<dbReference type="Proteomes" id="UP000501346">
    <property type="component" value="Chromosome SeV"/>
</dbReference>
<accession>A0A6C1E5W3</accession>
<proteinExistence type="inferred from homology"/>
<comment type="subcellular location">
    <subcellularLocation>
        <location evidence="1">Endoplasmic reticulum membrane</location>
        <topology evidence="1">Single-pass type I membrane protein</topology>
    </subcellularLocation>
</comment>
<evidence type="ECO:0000256" key="8">
    <source>
        <dbReference type="ARBA" id="ARBA00038311"/>
    </source>
</evidence>
<gene>
    <name evidence="12" type="primary">IRC22_2</name>
    <name evidence="12" type="ORF">GRS66_007044</name>
</gene>
<dbReference type="AlphaFoldDB" id="A0A6C1E5W3"/>
<evidence type="ECO:0000256" key="6">
    <source>
        <dbReference type="ARBA" id="ARBA00023136"/>
    </source>
</evidence>
<evidence type="ECO:0000256" key="2">
    <source>
        <dbReference type="ARBA" id="ARBA00022692"/>
    </source>
</evidence>
<organism evidence="12 13">
    <name type="scientific">Saccharomyces pastorianus</name>
    <name type="common">Lager yeast</name>
    <name type="synonym">Saccharomyces cerevisiae x Saccharomyces eubayanus</name>
    <dbReference type="NCBI Taxonomy" id="27292"/>
    <lineage>
        <taxon>Eukaryota</taxon>
        <taxon>Fungi</taxon>
        <taxon>Dikarya</taxon>
        <taxon>Ascomycota</taxon>
        <taxon>Saccharomycotina</taxon>
        <taxon>Saccharomycetes</taxon>
        <taxon>Saccharomycetales</taxon>
        <taxon>Saccharomycetaceae</taxon>
        <taxon>Saccharomyces</taxon>
    </lineage>
</organism>
<feature type="signal peptide" evidence="11">
    <location>
        <begin position="1"/>
        <end position="20"/>
    </location>
</feature>
<dbReference type="InterPro" id="IPR005595">
    <property type="entry name" value="TRAP_alpha"/>
</dbReference>
<evidence type="ECO:0000313" key="13">
    <source>
        <dbReference type="Proteomes" id="UP000501346"/>
    </source>
</evidence>
<comment type="function">
    <text evidence="7">Is probably involved in a pathway contributing to genomic integrity.</text>
</comment>
<keyword evidence="4" id="KW-0256">Endoplasmic reticulum</keyword>
<evidence type="ECO:0000256" key="7">
    <source>
        <dbReference type="ARBA" id="ARBA00037565"/>
    </source>
</evidence>
<evidence type="ECO:0000256" key="5">
    <source>
        <dbReference type="ARBA" id="ARBA00022989"/>
    </source>
</evidence>
<evidence type="ECO:0000313" key="12">
    <source>
        <dbReference type="EMBL" id="QID84535.1"/>
    </source>
</evidence>
<keyword evidence="2 10" id="KW-0812">Transmembrane</keyword>
<keyword evidence="5 10" id="KW-1133">Transmembrane helix</keyword>